<dbReference type="GO" id="GO:0016787">
    <property type="term" value="F:hydrolase activity"/>
    <property type="evidence" value="ECO:0007669"/>
    <property type="project" value="UniProtKB-KW"/>
</dbReference>
<feature type="domain" description="Peptidase S33 tripeptidyl aminopeptidase-like C-terminal" evidence="4">
    <location>
        <begin position="424"/>
        <end position="523"/>
    </location>
</feature>
<keyword evidence="2 5" id="KW-0378">Hydrolase</keyword>
<feature type="domain" description="AB hydrolase-1" evidence="3">
    <location>
        <begin position="90"/>
        <end position="248"/>
    </location>
</feature>
<proteinExistence type="inferred from homology"/>
<dbReference type="InterPro" id="IPR013595">
    <property type="entry name" value="Pept_S33_TAP-like_C"/>
</dbReference>
<dbReference type="Pfam" id="PF00561">
    <property type="entry name" value="Abhydrolase_1"/>
    <property type="match status" value="1"/>
</dbReference>
<dbReference type="InterPro" id="IPR000073">
    <property type="entry name" value="AB_hydrolase_1"/>
</dbReference>
<evidence type="ECO:0000259" key="3">
    <source>
        <dbReference type="Pfam" id="PF00561"/>
    </source>
</evidence>
<keyword evidence="6" id="KW-1185">Reference proteome</keyword>
<evidence type="ECO:0000313" key="5">
    <source>
        <dbReference type="EMBL" id="QIS16437.1"/>
    </source>
</evidence>
<dbReference type="EMBL" id="CP046172">
    <property type="protein sequence ID" value="QIS16437.1"/>
    <property type="molecule type" value="Genomic_DNA"/>
</dbReference>
<dbReference type="PANTHER" id="PTHR43248:SF25">
    <property type="entry name" value="AB HYDROLASE-1 DOMAIN-CONTAINING PROTEIN-RELATED"/>
    <property type="match status" value="1"/>
</dbReference>
<reference evidence="5 6" key="1">
    <citation type="journal article" date="2019" name="ACS Chem. Biol.">
        <title>Identification and Mobilization of a Cryptic Antibiotic Biosynthesis Gene Locus from a Human-Pathogenic Nocardia Isolate.</title>
        <authorList>
            <person name="Herisse M."/>
            <person name="Ishida K."/>
            <person name="Porter J.L."/>
            <person name="Howden B."/>
            <person name="Hertweck C."/>
            <person name="Stinear T.P."/>
            <person name="Pidot S.J."/>
        </authorList>
    </citation>
    <scope>NUCLEOTIDE SEQUENCE [LARGE SCALE GENOMIC DNA]</scope>
    <source>
        <strain evidence="5 6">AUSMDU00012717</strain>
    </source>
</reference>
<evidence type="ECO:0000256" key="1">
    <source>
        <dbReference type="ARBA" id="ARBA00010088"/>
    </source>
</evidence>
<dbReference type="Pfam" id="PF08386">
    <property type="entry name" value="Abhydrolase_4"/>
    <property type="match status" value="1"/>
</dbReference>
<dbReference type="AlphaFoldDB" id="A0A6G9YTI9"/>
<dbReference type="PANTHER" id="PTHR43248">
    <property type="entry name" value="2-SUCCINYL-6-HYDROXY-2,4-CYCLOHEXADIENE-1-CARBOXYLATE SYNTHASE"/>
    <property type="match status" value="1"/>
</dbReference>
<sequence>MATIARWCRAIGATVLMVGSTVVGGGAADAGEPALEWVNCPAVEQIPGFERLQCATLEVPMDHTEPNGTTARIALFKAPARDPGQRRGSLVINRGGPGYPSSVYLASLASGAMRAPWDDRVWDRYDVIAVDQRGIGFATPAVTCFDTPTAATTFGSELTAVPMGPLDAAARAVRDAEFAAACRQHSGSLLDHLTTAAVARDLDLVRAALGEPRLNFLGQSYGAALGLVYANLFPRQVGSFVLDSVQDPAWTSSGPADSVSSERTGGDVATTEAMNEALRLCAAGRSCAFAADDPVRAFPALLAALREHPLALVAPNGAQTSLTYSKLVSYLGGMLYQPWMWPEAGFDQVLHLAHRVTTSPSDTQATAALAQLVIEKIDPSGLDRAYSPWAAAYSAFTCNDDQLPRFAPAWWSAAQRRESLAPGFATLRAYDTSQCAFWQSNPTDRYTGPWDTRTDTPALILNSRFDPATPLAGALDVARRLAGSRVLVHEGIGHVVTQQSSCAVRAVSDYLASDTLPAEGTTCSPDTIPFA</sequence>
<protein>
    <submittedName>
        <fullName evidence="5">Alpha/beta fold hydrolase</fullName>
    </submittedName>
</protein>
<dbReference type="KEGG" id="nah:F5544_43150"/>
<dbReference type="InterPro" id="IPR029058">
    <property type="entry name" value="AB_hydrolase_fold"/>
</dbReference>
<comment type="similarity">
    <text evidence="1">Belongs to the peptidase S33 family.</text>
</comment>
<organism evidence="5 6">
    <name type="scientific">Nocardia arthritidis</name>
    <dbReference type="NCBI Taxonomy" id="228602"/>
    <lineage>
        <taxon>Bacteria</taxon>
        <taxon>Bacillati</taxon>
        <taxon>Actinomycetota</taxon>
        <taxon>Actinomycetes</taxon>
        <taxon>Mycobacteriales</taxon>
        <taxon>Nocardiaceae</taxon>
        <taxon>Nocardia</taxon>
    </lineage>
</organism>
<gene>
    <name evidence="5" type="ORF">F5544_43150</name>
</gene>
<dbReference type="InterPro" id="IPR051601">
    <property type="entry name" value="Serine_prot/Carboxylest_S33"/>
</dbReference>
<evidence type="ECO:0000256" key="2">
    <source>
        <dbReference type="ARBA" id="ARBA00022801"/>
    </source>
</evidence>
<name>A0A6G9YTI9_9NOCA</name>
<evidence type="ECO:0000313" key="6">
    <source>
        <dbReference type="Proteomes" id="UP000503540"/>
    </source>
</evidence>
<accession>A0A6G9YTI9</accession>
<dbReference type="Proteomes" id="UP000503540">
    <property type="component" value="Chromosome"/>
</dbReference>
<dbReference type="Gene3D" id="3.40.50.1820">
    <property type="entry name" value="alpha/beta hydrolase"/>
    <property type="match status" value="1"/>
</dbReference>
<dbReference type="SUPFAM" id="SSF53474">
    <property type="entry name" value="alpha/beta-Hydrolases"/>
    <property type="match status" value="1"/>
</dbReference>
<evidence type="ECO:0000259" key="4">
    <source>
        <dbReference type="Pfam" id="PF08386"/>
    </source>
</evidence>